<keyword evidence="1" id="KW-1185">Reference proteome</keyword>
<evidence type="ECO:0000313" key="2">
    <source>
        <dbReference type="RefSeq" id="XP_042636262.1"/>
    </source>
</evidence>
<proteinExistence type="predicted"/>
<organism evidence="1 2">
    <name type="scientific">Orycteropus afer afer</name>
    <dbReference type="NCBI Taxonomy" id="1230840"/>
    <lineage>
        <taxon>Eukaryota</taxon>
        <taxon>Metazoa</taxon>
        <taxon>Chordata</taxon>
        <taxon>Craniata</taxon>
        <taxon>Vertebrata</taxon>
        <taxon>Euteleostomi</taxon>
        <taxon>Mammalia</taxon>
        <taxon>Eutheria</taxon>
        <taxon>Afrotheria</taxon>
        <taxon>Tubulidentata</taxon>
        <taxon>Orycteropodidae</taxon>
        <taxon>Orycteropus</taxon>
    </lineage>
</organism>
<sequence length="936" mass="101259">MRQIDTLAAILGSSIAEIPSSLVLRSRCRRRAQGGAGCSRGCLSRSGRPRRWTGAERPRSLLHRLPPLPGCRSANGVLEVDGLRAREAAVDAALGRSSRRFQLPGGRAPRAPRSSLRAAGSAMGSSASSSTACLAFCSRIAGGARATMIAVSLLLVSARGDWGHQPRWSLANCSPSAGRVLGLGLLELSRAGDRHSRGLLWGHFGEPHGPAGFGNEGELFSLQSDCAGGGARGGCPSPCAFQGLFFYSAHLTVHQPILSGRCPSAWCGARARATAAKGSLRLPLCCSCSVMSGCYRNGESGTGCAPDTGNRWLGFLSTTIAQPEQKASNLIGTYRHVDHATGQVLTCDKCPAGTYVSEHCTNTSLRVCSSCPMGTFTRHENGIEKCHDCSQPCPWPMVEKLPCTALTDRECTCPPGMFQFNGTCAPHTVCPVGWGVRKKGTEMEDVRCKQCARGTFSDVPSSVMKCKAYTDCLSQNLVVIKPGTKEADNICGKLPSFLSTTPPSPGAAIFSHHEHVESHEVPSSTYVPKGMNSTESNSSASVRPKVPSDIQEGTVSDNTSSVSGEDGMNKTLPNLQVIKHQQGPHHRHILKLLPSSMEATGGEKSSTPIKTPKRGHPRQNLHKHFDINEHLPWMIVLFLLLVLVVIVVCSIRKSSRTLKKGPRQDPSAIVEKAGLKKSVTPTQNREKWIYYCNGHGIDILKLVAAQVGSQWKDIYQFLCNASEREVAAFSNGYTADHERAYAALQHWTIRGPEASLAQLISALRQHRRNDVVEKIRGLMEDTTQLETDKLALPTSPSPLSPSPIPSPNTKLENSTLLTVEPSPLDKNKGFFVDESEPLLRCDSTSSGSSALSRTGSFITKEKKDTVLRQVRLDPCDLQPIFDDMLHILNPEELRVIEEIPQAEDKLDRLFEIIGVKSQEASQTLLDSVYSHLPDLL</sequence>
<protein>
    <submittedName>
        <fullName evidence="2">Tumor necrosis factor receptor superfamily member 21</fullName>
    </submittedName>
</protein>
<evidence type="ECO:0000313" key="1">
    <source>
        <dbReference type="Proteomes" id="UP000694850"/>
    </source>
</evidence>
<gene>
    <name evidence="2" type="primary">TNFRSF21</name>
</gene>
<reference evidence="2" key="1">
    <citation type="submission" date="2025-08" db="UniProtKB">
        <authorList>
            <consortium name="RefSeq"/>
        </authorList>
    </citation>
    <scope>IDENTIFICATION</scope>
</reference>
<keyword evidence="2" id="KW-0675">Receptor</keyword>
<name>A0AC54Z6H9_ORYAF</name>
<accession>A0AC54Z6H9</accession>
<dbReference type="RefSeq" id="XP_042636262.1">
    <property type="nucleotide sequence ID" value="XM_042780328.1"/>
</dbReference>
<dbReference type="Proteomes" id="UP000694850">
    <property type="component" value="Unplaced"/>
</dbReference>